<dbReference type="PANTHER" id="PTHR15462:SF8">
    <property type="entry name" value="SERINE PROTEASE"/>
    <property type="match status" value="1"/>
</dbReference>
<dbReference type="RefSeq" id="XP_024752849.1">
    <property type="nucleotide sequence ID" value="XM_024896534.1"/>
</dbReference>
<reference evidence="3" key="1">
    <citation type="submission" date="2016-07" db="EMBL/GenBank/DDBJ databases">
        <title>Multiple horizontal gene transfer events from other fungi enriched the ability of initially mycotrophic Trichoderma (Ascomycota) to feed on dead plant biomass.</title>
        <authorList>
            <consortium name="DOE Joint Genome Institute"/>
            <person name="Atanasova L."/>
            <person name="Chenthamara K."/>
            <person name="Zhang J."/>
            <person name="Grujic M."/>
            <person name="Henrissat B."/>
            <person name="Kuo A."/>
            <person name="Aerts A."/>
            <person name="Salamov A."/>
            <person name="Lipzen A."/>
            <person name="Labutti K."/>
            <person name="Barry K."/>
            <person name="Miao Y."/>
            <person name="Rahimi M.J."/>
            <person name="Shen Q."/>
            <person name="Grigoriev I.V."/>
            <person name="Kubicek C.P."/>
            <person name="Druzhinina I.S."/>
        </authorList>
    </citation>
    <scope>NUCLEOTIDE SEQUENCE [LARGE SCALE GENOMIC DNA]</scope>
    <source>
        <strain evidence="3">TUCIM 6016</strain>
    </source>
</reference>
<accession>A0A2T4BJT8</accession>
<gene>
    <name evidence="2" type="ORF">BBK36DRAFT_1187439</name>
</gene>
<dbReference type="AlphaFoldDB" id="A0A2T4BJT8"/>
<evidence type="ECO:0000313" key="2">
    <source>
        <dbReference type="EMBL" id="PTB69529.1"/>
    </source>
</evidence>
<keyword evidence="1" id="KW-0732">Signal</keyword>
<dbReference type="GeneID" id="36604652"/>
<evidence type="ECO:0000256" key="1">
    <source>
        <dbReference type="ARBA" id="ARBA00022729"/>
    </source>
</evidence>
<name>A0A2T4BJT8_9HYPO</name>
<organism evidence="2 3">
    <name type="scientific">Trichoderma citrinoviride</name>
    <dbReference type="NCBI Taxonomy" id="58853"/>
    <lineage>
        <taxon>Eukaryota</taxon>
        <taxon>Fungi</taxon>
        <taxon>Dikarya</taxon>
        <taxon>Ascomycota</taxon>
        <taxon>Pezizomycotina</taxon>
        <taxon>Sordariomycetes</taxon>
        <taxon>Hypocreomycetidae</taxon>
        <taxon>Hypocreales</taxon>
        <taxon>Hypocreaceae</taxon>
        <taxon>Trichoderma</taxon>
    </lineage>
</organism>
<sequence length="432" mass="48099">MFYRLEFDFASDTIMEFPVILKAEDGHRDRAQNVQPVIPYNLDRSNHDFRNTIVRLQFTFGGNTRHGTGFFVNLPSPSFDVILTAAHNLIDGSKNLASDLKVIYADNDEDLVTEFRICPQYVDILGTRPKSDVRAIYDYGVILLPKDEKKRHKRQGLGLSLELSSNDTLLKPGKEVRVYGYGETAGGDLLESSGPLNSATSQLEYQAPTEPGMSGSPVWIPYGGQQVAVGIHNMRPKESGSGSRGARITDQVFRQLCLWAGGGFFNRRLCAVGKGPDGKPTHNTYLSFSRHCDFAKVFLGSSEAASSQDNLSFDILPATIPPSWAVKPSPLWAFKFHTPSGWKDKEKCWVEWQPAKQRAVLVDTMKEVNLCGKKPFRVVIPMANETNNQELRLYDDDRDEEDIEDGMTDFAGVSFADQGDKGIMGKGLFVID</sequence>
<protein>
    <recommendedName>
        <fullName evidence="4">Serine protease</fullName>
    </recommendedName>
</protein>
<evidence type="ECO:0008006" key="4">
    <source>
        <dbReference type="Google" id="ProtNLM"/>
    </source>
</evidence>
<dbReference type="InterPro" id="IPR043504">
    <property type="entry name" value="Peptidase_S1_PA_chymotrypsin"/>
</dbReference>
<dbReference type="Gene3D" id="2.40.10.10">
    <property type="entry name" value="Trypsin-like serine proteases"/>
    <property type="match status" value="2"/>
</dbReference>
<dbReference type="InterPro" id="IPR050966">
    <property type="entry name" value="Glutamyl_endopeptidase"/>
</dbReference>
<dbReference type="PANTHER" id="PTHR15462">
    <property type="entry name" value="SERINE PROTEASE"/>
    <property type="match status" value="1"/>
</dbReference>
<dbReference type="SUPFAM" id="SSF50494">
    <property type="entry name" value="Trypsin-like serine proteases"/>
    <property type="match status" value="1"/>
</dbReference>
<proteinExistence type="predicted"/>
<evidence type="ECO:0000313" key="3">
    <source>
        <dbReference type="Proteomes" id="UP000241546"/>
    </source>
</evidence>
<keyword evidence="3" id="KW-1185">Reference proteome</keyword>
<dbReference type="InterPro" id="IPR009003">
    <property type="entry name" value="Peptidase_S1_PA"/>
</dbReference>
<dbReference type="Proteomes" id="UP000241546">
    <property type="component" value="Unassembled WGS sequence"/>
</dbReference>
<dbReference type="EMBL" id="KZ680208">
    <property type="protein sequence ID" value="PTB69529.1"/>
    <property type="molecule type" value="Genomic_DNA"/>
</dbReference>
<dbReference type="OrthoDB" id="5367135at2759"/>